<dbReference type="EMBL" id="PJRP01000012">
    <property type="protein sequence ID" value="PLP98380.1"/>
    <property type="molecule type" value="Genomic_DNA"/>
</dbReference>
<dbReference type="Pfam" id="PF09209">
    <property type="entry name" value="CecR_C"/>
    <property type="match status" value="1"/>
</dbReference>
<gene>
    <name evidence="6" type="ORF">CYJ10_23105</name>
</gene>
<keyword evidence="2 4" id="KW-0238">DNA-binding</keyword>
<dbReference type="Gene3D" id="1.10.357.10">
    <property type="entry name" value="Tetracycline Repressor, domain 2"/>
    <property type="match status" value="1"/>
</dbReference>
<reference evidence="6 7" key="1">
    <citation type="submission" date="2017-12" db="EMBL/GenBank/DDBJ databases">
        <title>Genome sequence of the active heterotrophic nitrifier-denitrifier, Cupriavidus pauculus UM1.</title>
        <authorList>
            <person name="Putonti C."/>
            <person name="Castignetti D."/>
        </authorList>
    </citation>
    <scope>NUCLEOTIDE SEQUENCE [LARGE SCALE GENOMIC DNA]</scope>
    <source>
        <strain evidence="6 7">UM1</strain>
    </source>
</reference>
<organism evidence="6 7">
    <name type="scientific">Cupriavidus pauculus</name>
    <dbReference type="NCBI Taxonomy" id="82633"/>
    <lineage>
        <taxon>Bacteria</taxon>
        <taxon>Pseudomonadati</taxon>
        <taxon>Pseudomonadota</taxon>
        <taxon>Betaproteobacteria</taxon>
        <taxon>Burkholderiales</taxon>
        <taxon>Burkholderiaceae</taxon>
        <taxon>Cupriavidus</taxon>
    </lineage>
</organism>
<dbReference type="InterPro" id="IPR015292">
    <property type="entry name" value="Tscrpt_reg_YbiH_C"/>
</dbReference>
<dbReference type="RefSeq" id="WP_101683768.1">
    <property type="nucleotide sequence ID" value="NZ_PJRP01000012.1"/>
</dbReference>
<dbReference type="Proteomes" id="UP000234341">
    <property type="component" value="Unassembled WGS sequence"/>
</dbReference>
<dbReference type="InterPro" id="IPR009057">
    <property type="entry name" value="Homeodomain-like_sf"/>
</dbReference>
<dbReference type="SUPFAM" id="SSF48498">
    <property type="entry name" value="Tetracyclin repressor-like, C-terminal domain"/>
    <property type="match status" value="1"/>
</dbReference>
<proteinExistence type="predicted"/>
<accession>A0A2N5C856</accession>
<evidence type="ECO:0000313" key="7">
    <source>
        <dbReference type="Proteomes" id="UP000234341"/>
    </source>
</evidence>
<dbReference type="InterPro" id="IPR036271">
    <property type="entry name" value="Tet_transcr_reg_TetR-rel_C_sf"/>
</dbReference>
<dbReference type="PRINTS" id="PR00455">
    <property type="entry name" value="HTHTETR"/>
</dbReference>
<dbReference type="InterPro" id="IPR050109">
    <property type="entry name" value="HTH-type_TetR-like_transc_reg"/>
</dbReference>
<dbReference type="Pfam" id="PF00440">
    <property type="entry name" value="TetR_N"/>
    <property type="match status" value="1"/>
</dbReference>
<sequence length="238" mass="26786">MARHRPAAEGGYQRGEETRARIIDAAMRLFAVHGFDGASTRDIAREASVNAPALQYYFDNKEGVYLACIDYFVERAWAMVQDVVAEAEGLLGRPDAADTELIDAYLALQSRFANFLYECPETDHWRQFMARERAGLGPPTAFERIDAGINRRLFALTSALIGRLTGQPATDETTRIRTVAIDSQIAAFKVMRRHVLRALEWDGYGEPETRRVQDVLQEHTRILLLGLVALRDQATSKK</sequence>
<feature type="DNA-binding region" description="H-T-H motif" evidence="4">
    <location>
        <begin position="39"/>
        <end position="58"/>
    </location>
</feature>
<dbReference type="GO" id="GO:0003700">
    <property type="term" value="F:DNA-binding transcription factor activity"/>
    <property type="evidence" value="ECO:0007669"/>
    <property type="project" value="TreeGrafter"/>
</dbReference>
<feature type="domain" description="HTH tetR-type" evidence="5">
    <location>
        <begin position="16"/>
        <end position="76"/>
    </location>
</feature>
<dbReference type="GO" id="GO:0000976">
    <property type="term" value="F:transcription cis-regulatory region binding"/>
    <property type="evidence" value="ECO:0007669"/>
    <property type="project" value="TreeGrafter"/>
</dbReference>
<name>A0A2N5C856_9BURK</name>
<keyword evidence="3" id="KW-0804">Transcription</keyword>
<dbReference type="PANTHER" id="PTHR30055">
    <property type="entry name" value="HTH-TYPE TRANSCRIPTIONAL REGULATOR RUTR"/>
    <property type="match status" value="1"/>
</dbReference>
<evidence type="ECO:0000256" key="3">
    <source>
        <dbReference type="ARBA" id="ARBA00023163"/>
    </source>
</evidence>
<keyword evidence="1" id="KW-0805">Transcription regulation</keyword>
<dbReference type="OrthoDB" id="2356263at2"/>
<evidence type="ECO:0000256" key="2">
    <source>
        <dbReference type="ARBA" id="ARBA00023125"/>
    </source>
</evidence>
<dbReference type="Gene3D" id="1.10.10.60">
    <property type="entry name" value="Homeodomain-like"/>
    <property type="match status" value="1"/>
</dbReference>
<dbReference type="AlphaFoldDB" id="A0A2N5C856"/>
<dbReference type="InterPro" id="IPR001647">
    <property type="entry name" value="HTH_TetR"/>
</dbReference>
<protein>
    <submittedName>
        <fullName evidence="6">DUF1956 domain-containing protein</fullName>
    </submittedName>
</protein>
<dbReference type="PROSITE" id="PS50977">
    <property type="entry name" value="HTH_TETR_2"/>
    <property type="match status" value="1"/>
</dbReference>
<evidence type="ECO:0000256" key="1">
    <source>
        <dbReference type="ARBA" id="ARBA00023015"/>
    </source>
</evidence>
<evidence type="ECO:0000256" key="4">
    <source>
        <dbReference type="PROSITE-ProRule" id="PRU00335"/>
    </source>
</evidence>
<evidence type="ECO:0000313" key="6">
    <source>
        <dbReference type="EMBL" id="PLP98380.1"/>
    </source>
</evidence>
<evidence type="ECO:0000259" key="5">
    <source>
        <dbReference type="PROSITE" id="PS50977"/>
    </source>
</evidence>
<dbReference type="PANTHER" id="PTHR30055:SF234">
    <property type="entry name" value="HTH-TYPE TRANSCRIPTIONAL REGULATOR BETI"/>
    <property type="match status" value="1"/>
</dbReference>
<dbReference type="SUPFAM" id="SSF46689">
    <property type="entry name" value="Homeodomain-like"/>
    <property type="match status" value="1"/>
</dbReference>
<dbReference type="STRING" id="82633.GCA_000974605_05606"/>
<comment type="caution">
    <text evidence="6">The sequence shown here is derived from an EMBL/GenBank/DDBJ whole genome shotgun (WGS) entry which is preliminary data.</text>
</comment>